<keyword evidence="7 11" id="KW-0440">LIM domain</keyword>
<evidence type="ECO:0000256" key="3">
    <source>
        <dbReference type="ARBA" id="ARBA00022723"/>
    </source>
</evidence>
<evidence type="ECO:0000256" key="10">
    <source>
        <dbReference type="ARBA" id="ARBA00072537"/>
    </source>
</evidence>
<sequence length="264" mass="29158">MNSNKGGYQSQSWDLKTGYKPMQWRPTVSTPLCVLCNKTVYPAEEVNGAGQKYHKLCLKCTSCNTLLNSGNLNEHETKIYCVPCYRRQFGPRGLAHGFETASSINTDISPTSPSSYRKETHIDNHYYERKTSTGSSPSRTSSDDDSRHTNSLPFTTQVTTREKPTTINRPSSTLTNIPAFKMMNISQNICPRCSKTVYSAEEVKAAGKSFHKRCYSCAHCKGSISGAHYCVHDGELYDNNCYQRLFGPKGVGFGVGAGALSTGK</sequence>
<evidence type="ECO:0000256" key="9">
    <source>
        <dbReference type="ARBA" id="ARBA00055254"/>
    </source>
</evidence>
<dbReference type="Pfam" id="PF00412">
    <property type="entry name" value="LIM"/>
    <property type="match status" value="2"/>
</dbReference>
<evidence type="ECO:0000256" key="12">
    <source>
        <dbReference type="SAM" id="MobiDB-lite"/>
    </source>
</evidence>
<protein>
    <recommendedName>
        <fullName evidence="10">Cysteine-rich protein 1</fullName>
    </recommendedName>
</protein>
<evidence type="ECO:0000256" key="7">
    <source>
        <dbReference type="ARBA" id="ARBA00023038"/>
    </source>
</evidence>
<keyword evidence="6" id="KW-0007">Acetylation</keyword>
<evidence type="ECO:0000256" key="4">
    <source>
        <dbReference type="ARBA" id="ARBA00022737"/>
    </source>
</evidence>
<dbReference type="PANTHER" id="PTHR24215">
    <property type="entry name" value="RHO-GTPASE-ACTIVATING PROTEIN LRG1"/>
    <property type="match status" value="1"/>
</dbReference>
<dbReference type="InterPro" id="IPR001781">
    <property type="entry name" value="Znf_LIM"/>
</dbReference>
<feature type="domain" description="LIM zinc-binding" evidence="13">
    <location>
        <begin position="31"/>
        <end position="91"/>
    </location>
</feature>
<evidence type="ECO:0000256" key="8">
    <source>
        <dbReference type="ARBA" id="ARBA00023242"/>
    </source>
</evidence>
<dbReference type="CDD" id="cd09326">
    <property type="entry name" value="LIM_CRP_like"/>
    <property type="match status" value="2"/>
</dbReference>
<dbReference type="GO" id="GO:0005737">
    <property type="term" value="C:cytoplasm"/>
    <property type="evidence" value="ECO:0007669"/>
    <property type="project" value="TreeGrafter"/>
</dbReference>
<dbReference type="PROSITE" id="PS00478">
    <property type="entry name" value="LIM_DOMAIN_1"/>
    <property type="match status" value="2"/>
</dbReference>
<dbReference type="SMART" id="SM00132">
    <property type="entry name" value="LIM"/>
    <property type="match status" value="2"/>
</dbReference>
<evidence type="ECO:0000256" key="11">
    <source>
        <dbReference type="PROSITE-ProRule" id="PRU00125"/>
    </source>
</evidence>
<evidence type="ECO:0000259" key="13">
    <source>
        <dbReference type="PROSITE" id="PS50023"/>
    </source>
</evidence>
<keyword evidence="5 11" id="KW-0862">Zinc</keyword>
<dbReference type="FunFam" id="2.10.110.10:FF:000054">
    <property type="entry name" value="Cysteine-rich protein 1"/>
    <property type="match status" value="1"/>
</dbReference>
<dbReference type="OrthoDB" id="8062037at2759"/>
<gene>
    <name evidence="14" type="ORF">VCS650_LOCUS23849</name>
</gene>
<keyword evidence="3 11" id="KW-0479">Metal-binding</keyword>
<organism evidence="14 15">
    <name type="scientific">Adineta steineri</name>
    <dbReference type="NCBI Taxonomy" id="433720"/>
    <lineage>
        <taxon>Eukaryota</taxon>
        <taxon>Metazoa</taxon>
        <taxon>Spiralia</taxon>
        <taxon>Gnathifera</taxon>
        <taxon>Rotifera</taxon>
        <taxon>Eurotatoria</taxon>
        <taxon>Bdelloidea</taxon>
        <taxon>Adinetida</taxon>
        <taxon>Adinetidae</taxon>
        <taxon>Adineta</taxon>
    </lineage>
</organism>
<evidence type="ECO:0000313" key="14">
    <source>
        <dbReference type="EMBL" id="CAF1169725.1"/>
    </source>
</evidence>
<proteinExistence type="predicted"/>
<dbReference type="SUPFAM" id="SSF57716">
    <property type="entry name" value="Glucocorticoid receptor-like (DNA-binding domain)"/>
    <property type="match status" value="4"/>
</dbReference>
<keyword evidence="8" id="KW-0539">Nucleus</keyword>
<accession>A0A814U0G4</accession>
<evidence type="ECO:0000256" key="5">
    <source>
        <dbReference type="ARBA" id="ARBA00022833"/>
    </source>
</evidence>
<dbReference type="Proteomes" id="UP000663891">
    <property type="component" value="Unassembled WGS sequence"/>
</dbReference>
<dbReference type="EMBL" id="CAJNON010000286">
    <property type="protein sequence ID" value="CAF1169725.1"/>
    <property type="molecule type" value="Genomic_DNA"/>
</dbReference>
<dbReference type="PANTHER" id="PTHR24215:SF35">
    <property type="entry name" value="MUSCLE LIM PROTEIN MLP84B"/>
    <property type="match status" value="1"/>
</dbReference>
<feature type="domain" description="LIM zinc-binding" evidence="13">
    <location>
        <begin position="188"/>
        <end position="248"/>
    </location>
</feature>
<name>A0A814U0G4_9BILA</name>
<comment type="function">
    <text evidence="9">Seems to have a role in zinc absorption and may function as an intracellular zinc transport protein.</text>
</comment>
<evidence type="ECO:0000256" key="2">
    <source>
        <dbReference type="ARBA" id="ARBA00022481"/>
    </source>
</evidence>
<keyword evidence="2" id="KW-0488">Methylation</keyword>
<dbReference type="GO" id="GO:0005634">
    <property type="term" value="C:nucleus"/>
    <property type="evidence" value="ECO:0007669"/>
    <property type="project" value="UniProtKB-SubCell"/>
</dbReference>
<comment type="subcellular location">
    <subcellularLocation>
        <location evidence="1">Nucleus</location>
    </subcellularLocation>
</comment>
<keyword evidence="4" id="KW-0677">Repeat</keyword>
<dbReference type="AlphaFoldDB" id="A0A814U0G4"/>
<evidence type="ECO:0000313" key="15">
    <source>
        <dbReference type="Proteomes" id="UP000663891"/>
    </source>
</evidence>
<dbReference type="GO" id="GO:0046872">
    <property type="term" value="F:metal ion binding"/>
    <property type="evidence" value="ECO:0007669"/>
    <property type="project" value="UniProtKB-KW"/>
</dbReference>
<feature type="region of interest" description="Disordered" evidence="12">
    <location>
        <begin position="126"/>
        <end position="173"/>
    </location>
</feature>
<dbReference type="FunFam" id="2.10.110.10:FF:000001">
    <property type="entry name" value="Cysteine and glycine-rich protein 1"/>
    <property type="match status" value="1"/>
</dbReference>
<dbReference type="GO" id="GO:0030036">
    <property type="term" value="P:actin cytoskeleton organization"/>
    <property type="evidence" value="ECO:0007669"/>
    <property type="project" value="TreeGrafter"/>
</dbReference>
<reference evidence="14" key="1">
    <citation type="submission" date="2021-02" db="EMBL/GenBank/DDBJ databases">
        <authorList>
            <person name="Nowell W R."/>
        </authorList>
    </citation>
    <scope>NUCLEOTIDE SEQUENCE</scope>
</reference>
<dbReference type="PROSITE" id="PS50023">
    <property type="entry name" value="LIM_DOMAIN_2"/>
    <property type="match status" value="2"/>
</dbReference>
<feature type="compositionally biased region" description="Polar residues" evidence="12">
    <location>
        <begin position="152"/>
        <end position="173"/>
    </location>
</feature>
<evidence type="ECO:0000256" key="1">
    <source>
        <dbReference type="ARBA" id="ARBA00004123"/>
    </source>
</evidence>
<dbReference type="Gene3D" id="2.10.110.10">
    <property type="entry name" value="Cysteine Rich Protein"/>
    <property type="match status" value="2"/>
</dbReference>
<evidence type="ECO:0000256" key="6">
    <source>
        <dbReference type="ARBA" id="ARBA00022990"/>
    </source>
</evidence>
<comment type="caution">
    <text evidence="14">The sequence shown here is derived from an EMBL/GenBank/DDBJ whole genome shotgun (WGS) entry which is preliminary data.</text>
</comment>